<dbReference type="Proteomes" id="UP001196413">
    <property type="component" value="Unassembled WGS sequence"/>
</dbReference>
<reference evidence="2" key="1">
    <citation type="submission" date="2021-06" db="EMBL/GenBank/DDBJ databases">
        <title>Parelaphostrongylus tenuis whole genome reference sequence.</title>
        <authorList>
            <person name="Garwood T.J."/>
            <person name="Larsen P.A."/>
            <person name="Fountain-Jones N.M."/>
            <person name="Garbe J.R."/>
            <person name="Macchietto M.G."/>
            <person name="Kania S.A."/>
            <person name="Gerhold R.W."/>
            <person name="Richards J.E."/>
            <person name="Wolf T.M."/>
        </authorList>
    </citation>
    <scope>NUCLEOTIDE SEQUENCE</scope>
    <source>
        <strain evidence="2">MNPRO001-30</strain>
        <tissue evidence="2">Meninges</tissue>
    </source>
</reference>
<evidence type="ECO:0000256" key="1">
    <source>
        <dbReference type="SAM" id="MobiDB-lite"/>
    </source>
</evidence>
<feature type="compositionally biased region" description="Basic and acidic residues" evidence="1">
    <location>
        <begin position="111"/>
        <end position="121"/>
    </location>
</feature>
<name>A0AAD5R3U9_PARTN</name>
<feature type="compositionally biased region" description="Polar residues" evidence="1">
    <location>
        <begin position="138"/>
        <end position="148"/>
    </location>
</feature>
<feature type="region of interest" description="Disordered" evidence="1">
    <location>
        <begin position="79"/>
        <end position="161"/>
    </location>
</feature>
<comment type="caution">
    <text evidence="2">The sequence shown here is derived from an EMBL/GenBank/DDBJ whole genome shotgun (WGS) entry which is preliminary data.</text>
</comment>
<evidence type="ECO:0000313" key="3">
    <source>
        <dbReference type="Proteomes" id="UP001196413"/>
    </source>
</evidence>
<protein>
    <submittedName>
        <fullName evidence="2">Uncharacterized protein</fullName>
    </submittedName>
</protein>
<evidence type="ECO:0000313" key="2">
    <source>
        <dbReference type="EMBL" id="KAJ1368979.1"/>
    </source>
</evidence>
<accession>A0AAD5R3U9</accession>
<gene>
    <name evidence="2" type="ORF">KIN20_030346</name>
</gene>
<sequence length="161" mass="17515">KDFGGKTPLCSENPSEVIPLSVQEKWALSRGSTMPNLRSTADSLHSLCGKSMYRRSNDVPIYKQVKAANLQLKLMAEMGSSTGQLDHMSEGEGEHSNNKEENGILQGNKVPCEKGRSDEKATVSNSLCKPVNVLEASTVPSSSLSNGDEQYRKENEPSKSK</sequence>
<proteinExistence type="predicted"/>
<dbReference type="EMBL" id="JAHQIW010006371">
    <property type="protein sequence ID" value="KAJ1368979.1"/>
    <property type="molecule type" value="Genomic_DNA"/>
</dbReference>
<dbReference type="AlphaFoldDB" id="A0AAD5R3U9"/>
<feature type="compositionally biased region" description="Basic and acidic residues" evidence="1">
    <location>
        <begin position="149"/>
        <end position="161"/>
    </location>
</feature>
<feature type="compositionally biased region" description="Basic and acidic residues" evidence="1">
    <location>
        <begin position="87"/>
        <end position="102"/>
    </location>
</feature>
<feature type="non-terminal residue" evidence="2">
    <location>
        <position position="1"/>
    </location>
</feature>
<organism evidence="2 3">
    <name type="scientific">Parelaphostrongylus tenuis</name>
    <name type="common">Meningeal worm</name>
    <dbReference type="NCBI Taxonomy" id="148309"/>
    <lineage>
        <taxon>Eukaryota</taxon>
        <taxon>Metazoa</taxon>
        <taxon>Ecdysozoa</taxon>
        <taxon>Nematoda</taxon>
        <taxon>Chromadorea</taxon>
        <taxon>Rhabditida</taxon>
        <taxon>Rhabditina</taxon>
        <taxon>Rhabditomorpha</taxon>
        <taxon>Strongyloidea</taxon>
        <taxon>Metastrongylidae</taxon>
        <taxon>Parelaphostrongylus</taxon>
    </lineage>
</organism>
<keyword evidence="3" id="KW-1185">Reference proteome</keyword>